<dbReference type="NCBIfam" id="TIGR01388">
    <property type="entry name" value="rnd"/>
    <property type="match status" value="1"/>
</dbReference>
<dbReference type="Gene3D" id="3.30.420.10">
    <property type="entry name" value="Ribonuclease H-like superfamily/Ribonuclease H"/>
    <property type="match status" value="1"/>
</dbReference>
<dbReference type="InterPro" id="IPR051086">
    <property type="entry name" value="RNase_D-like"/>
</dbReference>
<accession>A0A7R8ZY92</accession>
<keyword evidence="2" id="KW-0819">tRNA processing</keyword>
<dbReference type="InterPro" id="IPR036397">
    <property type="entry name" value="RNaseH_sf"/>
</dbReference>
<dbReference type="EMBL" id="OB677534">
    <property type="protein sequence ID" value="CAD7236244.1"/>
    <property type="molecule type" value="Genomic_DNA"/>
</dbReference>
<keyword evidence="5" id="KW-0269">Exonuclease</keyword>
<evidence type="ECO:0000256" key="2">
    <source>
        <dbReference type="ARBA" id="ARBA00022694"/>
    </source>
</evidence>
<evidence type="ECO:0000256" key="3">
    <source>
        <dbReference type="ARBA" id="ARBA00022722"/>
    </source>
</evidence>
<dbReference type="PANTHER" id="PTHR47649:SF1">
    <property type="entry name" value="RIBONUCLEASE D"/>
    <property type="match status" value="1"/>
</dbReference>
<dbReference type="PROSITE" id="PS50967">
    <property type="entry name" value="HRDC"/>
    <property type="match status" value="1"/>
</dbReference>
<dbReference type="PANTHER" id="PTHR47649">
    <property type="entry name" value="RIBONUCLEASE D"/>
    <property type="match status" value="1"/>
</dbReference>
<keyword evidence="1" id="KW-0963">Cytoplasm</keyword>
<dbReference type="AlphaFoldDB" id="A0A7R8ZY92"/>
<name>A0A7R8ZY92_9CRUS</name>
<proteinExistence type="inferred from homology"/>
<dbReference type="InterPro" id="IPR012337">
    <property type="entry name" value="RNaseH-like_sf"/>
</dbReference>
<gene>
    <name evidence="6" type="ORF">CTOB1V02_LOCUS14059</name>
</gene>
<dbReference type="InterPro" id="IPR006292">
    <property type="entry name" value="RNase_D"/>
</dbReference>
<dbReference type="SMART" id="SM00341">
    <property type="entry name" value="HRDC"/>
    <property type="match status" value="1"/>
</dbReference>
<keyword evidence="4" id="KW-0378">Hydrolase</keyword>
<dbReference type="InterPro" id="IPR044876">
    <property type="entry name" value="HRDC_dom_sf"/>
</dbReference>
<dbReference type="GO" id="GO:0008408">
    <property type="term" value="F:3'-5' exonuclease activity"/>
    <property type="evidence" value="ECO:0007669"/>
    <property type="project" value="InterPro"/>
</dbReference>
<dbReference type="HAMAP" id="MF_01899">
    <property type="entry name" value="RNase_D"/>
    <property type="match status" value="1"/>
</dbReference>
<dbReference type="SUPFAM" id="SSF47819">
    <property type="entry name" value="HRDC-like"/>
    <property type="match status" value="2"/>
</dbReference>
<reference evidence="6" key="1">
    <citation type="submission" date="2020-11" db="EMBL/GenBank/DDBJ databases">
        <authorList>
            <person name="Tran Van P."/>
        </authorList>
    </citation>
    <scope>NUCLEOTIDE SEQUENCE</scope>
</reference>
<sequence length="384" mass="43771">MIIQTQEQLDKACAALAKNNYLTIDTEFLRDKTYYSKLCLIQLAGPDVDAVAIDPIQYDLDWTPLNDLLANENVIKVFHAARQDLEIFYQMNGKIPHPIFDTQVAAMVCGYGDSIAYNKLVEGITGHALEKSAQFTDWSRRPLSDKQLKYALDDVIYLRDVYKHLDKHLKEHKRDGWLKQEMDILTNPDTYEIPLDTVWQRIKIRSDKPEVLAILRDLASWREETARQRNLPRNRVIKDEALADIAVYRPKDIEGLSRIRNVPKDMTHGDKAKNLLAIIKKAQKSDKGTWPKVKRGTPFPREATPILEMLKLLLKINCSEADVAPKLIANVKDLEEIATSDEPDCSAVKGWRMEVFGKDALALKNGQITLGLKDGVIHKFKNNA</sequence>
<dbReference type="InterPro" id="IPR002562">
    <property type="entry name" value="3'-5'_exonuclease_dom"/>
</dbReference>
<dbReference type="GO" id="GO:0000166">
    <property type="term" value="F:nucleotide binding"/>
    <property type="evidence" value="ECO:0007669"/>
    <property type="project" value="InterPro"/>
</dbReference>
<evidence type="ECO:0000256" key="5">
    <source>
        <dbReference type="ARBA" id="ARBA00022839"/>
    </source>
</evidence>
<evidence type="ECO:0000256" key="1">
    <source>
        <dbReference type="ARBA" id="ARBA00022490"/>
    </source>
</evidence>
<dbReference type="SMART" id="SM00474">
    <property type="entry name" value="35EXOc"/>
    <property type="match status" value="1"/>
</dbReference>
<dbReference type="OrthoDB" id="2250022at2759"/>
<organism evidence="6">
    <name type="scientific">Cyprideis torosa</name>
    <dbReference type="NCBI Taxonomy" id="163714"/>
    <lineage>
        <taxon>Eukaryota</taxon>
        <taxon>Metazoa</taxon>
        <taxon>Ecdysozoa</taxon>
        <taxon>Arthropoda</taxon>
        <taxon>Crustacea</taxon>
        <taxon>Oligostraca</taxon>
        <taxon>Ostracoda</taxon>
        <taxon>Podocopa</taxon>
        <taxon>Podocopida</taxon>
        <taxon>Cytherocopina</taxon>
        <taxon>Cytheroidea</taxon>
        <taxon>Cytherideidae</taxon>
        <taxon>Cyprideis</taxon>
    </lineage>
</organism>
<dbReference type="InterPro" id="IPR002121">
    <property type="entry name" value="HRDC_dom"/>
</dbReference>
<protein>
    <submittedName>
        <fullName evidence="6">Uncharacterized protein</fullName>
    </submittedName>
</protein>
<evidence type="ECO:0000256" key="4">
    <source>
        <dbReference type="ARBA" id="ARBA00022801"/>
    </source>
</evidence>
<evidence type="ECO:0000313" key="6">
    <source>
        <dbReference type="EMBL" id="CAD7236244.1"/>
    </source>
</evidence>
<dbReference type="Gene3D" id="1.10.150.80">
    <property type="entry name" value="HRDC domain"/>
    <property type="match status" value="1"/>
</dbReference>
<dbReference type="CDD" id="cd06142">
    <property type="entry name" value="RNaseD_exo"/>
    <property type="match status" value="1"/>
</dbReference>
<dbReference type="GO" id="GO:0003676">
    <property type="term" value="F:nucleic acid binding"/>
    <property type="evidence" value="ECO:0007669"/>
    <property type="project" value="InterPro"/>
</dbReference>
<dbReference type="GO" id="GO:0033890">
    <property type="term" value="F:ribonuclease D activity"/>
    <property type="evidence" value="ECO:0007669"/>
    <property type="project" value="InterPro"/>
</dbReference>
<dbReference type="SUPFAM" id="SSF53098">
    <property type="entry name" value="Ribonuclease H-like"/>
    <property type="match status" value="1"/>
</dbReference>
<dbReference type="InterPro" id="IPR010997">
    <property type="entry name" value="HRDC-like_sf"/>
</dbReference>
<dbReference type="Pfam" id="PF01612">
    <property type="entry name" value="DNA_pol_A_exo1"/>
    <property type="match status" value="1"/>
</dbReference>
<dbReference type="Pfam" id="PF00570">
    <property type="entry name" value="HRDC"/>
    <property type="match status" value="1"/>
</dbReference>
<keyword evidence="3" id="KW-0540">Nuclease</keyword>
<dbReference type="GO" id="GO:0008033">
    <property type="term" value="P:tRNA processing"/>
    <property type="evidence" value="ECO:0007669"/>
    <property type="project" value="UniProtKB-KW"/>
</dbReference>